<dbReference type="CDD" id="cd01335">
    <property type="entry name" value="Radical_SAM"/>
    <property type="match status" value="1"/>
</dbReference>
<sequence length="604" mass="68595">MEKAACVHPKGIRAKVLLSSVFGPFAQDDEYGSRTINPMELYQNQVTRVQGGFSLRMFHRSFGLMLIQTNINAPCTLLDFPSLTRFAQELKQNYYDIIGISAITPNVGKVKKMCELIRQYQPKATIVIGGHISNMGGIHATIDADHIVRGDGIKWFRQFLGQNSNDPVKHPMASSAYGTRILGISLRDEPGDTAAILIPSAGCPVGCNFCSTSALFGGKGKFVNFYETGDELFAVMCRLEKKLKVQSFFVLDENFLLHRKRALRLLELMQANNKSWMLNVFSSARVLRSYSIEQIVGLGIGWVWMGIEGKSAQYQKLKDVDTRALVKLLQSHGIRVLGSSIIGLENHTPATIDQVIDDAVSHQTDFHQFMLYTPNPGTPLYEKYKKDGMLLSEAEFSPADAHGQYRFNYRHKHIRNGREEGFLLKAFRQDFEINGPSLARLTRTMLTGWQRYKNHPNPRIRRRYDREVHPLRSTYAGAVWAMRHYFRHDKRMFGKMDRLLKDIYREFGWKTRIAGLTVGIYAYCSLLKEERRLANGWRYEPACFYEKNAAAVALESAGVTVSYAQYAQNSDYRIPTTPIAEFENCSILHKAKEANKGLGLHLNC</sequence>
<dbReference type="PANTHER" id="PTHR43409:SF7">
    <property type="entry name" value="BLL1977 PROTEIN"/>
    <property type="match status" value="1"/>
</dbReference>
<dbReference type="InterPro" id="IPR058240">
    <property type="entry name" value="rSAM_sf"/>
</dbReference>
<evidence type="ECO:0000256" key="3">
    <source>
        <dbReference type="ARBA" id="ARBA00022723"/>
    </source>
</evidence>
<evidence type="ECO:0000256" key="4">
    <source>
        <dbReference type="ARBA" id="ARBA00023004"/>
    </source>
</evidence>
<evidence type="ECO:0000313" key="8">
    <source>
        <dbReference type="Proteomes" id="UP000605201"/>
    </source>
</evidence>
<keyword evidence="2" id="KW-0949">S-adenosyl-L-methionine</keyword>
<dbReference type="InterPro" id="IPR006158">
    <property type="entry name" value="Cobalamin-bd"/>
</dbReference>
<dbReference type="GO" id="GO:0046872">
    <property type="term" value="F:metal ion binding"/>
    <property type="evidence" value="ECO:0007669"/>
    <property type="project" value="UniProtKB-KW"/>
</dbReference>
<reference evidence="7 8" key="1">
    <citation type="submission" date="2020-08" db="EMBL/GenBank/DDBJ databases">
        <title>Bridging the membrane lipid divide: bacteria of the FCB group superphylum have the potential to synthesize archaeal ether lipids.</title>
        <authorList>
            <person name="Villanueva L."/>
            <person name="Von Meijenfeldt F.A.B."/>
            <person name="Westbye A.B."/>
            <person name="Yadav S."/>
            <person name="Hopmans E.C."/>
            <person name="Dutilh B.E."/>
            <person name="Sinninghe Damste J.S."/>
        </authorList>
    </citation>
    <scope>NUCLEOTIDE SEQUENCE [LARGE SCALE GENOMIC DNA]</scope>
    <source>
        <strain evidence="7">NIOZ-UU17</strain>
    </source>
</reference>
<dbReference type="Gene3D" id="3.40.50.280">
    <property type="entry name" value="Cobalamin-binding domain"/>
    <property type="match status" value="1"/>
</dbReference>
<dbReference type="GO" id="GO:0003824">
    <property type="term" value="F:catalytic activity"/>
    <property type="evidence" value="ECO:0007669"/>
    <property type="project" value="InterPro"/>
</dbReference>
<dbReference type="Pfam" id="PF02310">
    <property type="entry name" value="B12-binding"/>
    <property type="match status" value="1"/>
</dbReference>
<evidence type="ECO:0000256" key="5">
    <source>
        <dbReference type="ARBA" id="ARBA00023014"/>
    </source>
</evidence>
<dbReference type="EMBL" id="JACNIG010000135">
    <property type="protein sequence ID" value="MBC8431336.1"/>
    <property type="molecule type" value="Genomic_DNA"/>
</dbReference>
<dbReference type="AlphaFoldDB" id="A0A8J6NZS6"/>
<dbReference type="SFLD" id="SFLDS00029">
    <property type="entry name" value="Radical_SAM"/>
    <property type="match status" value="1"/>
</dbReference>
<evidence type="ECO:0000313" key="7">
    <source>
        <dbReference type="EMBL" id="MBC8431336.1"/>
    </source>
</evidence>
<dbReference type="GO" id="GO:0031419">
    <property type="term" value="F:cobalamin binding"/>
    <property type="evidence" value="ECO:0007669"/>
    <property type="project" value="InterPro"/>
</dbReference>
<dbReference type="GO" id="GO:0005829">
    <property type="term" value="C:cytosol"/>
    <property type="evidence" value="ECO:0007669"/>
    <property type="project" value="TreeGrafter"/>
</dbReference>
<organism evidence="7 8">
    <name type="scientific">Candidatus Desulfatibia vada</name>
    <dbReference type="NCBI Taxonomy" id="2841696"/>
    <lineage>
        <taxon>Bacteria</taxon>
        <taxon>Pseudomonadati</taxon>
        <taxon>Thermodesulfobacteriota</taxon>
        <taxon>Desulfobacteria</taxon>
        <taxon>Desulfobacterales</taxon>
        <taxon>Desulfobacterales incertae sedis</taxon>
        <taxon>Candidatus Desulfatibia</taxon>
    </lineage>
</organism>
<comment type="cofactor">
    <cofactor evidence="1">
        <name>[4Fe-4S] cluster</name>
        <dbReference type="ChEBI" id="CHEBI:49883"/>
    </cofactor>
</comment>
<dbReference type="SUPFAM" id="SSF52242">
    <property type="entry name" value="Cobalamin (vitamin B12)-binding domain"/>
    <property type="match status" value="1"/>
</dbReference>
<dbReference type="InterPro" id="IPR007197">
    <property type="entry name" value="rSAM"/>
</dbReference>
<dbReference type="PROSITE" id="PS51918">
    <property type="entry name" value="RADICAL_SAM"/>
    <property type="match status" value="1"/>
</dbReference>
<keyword evidence="3" id="KW-0479">Metal-binding</keyword>
<dbReference type="GO" id="GO:0051536">
    <property type="term" value="F:iron-sulfur cluster binding"/>
    <property type="evidence" value="ECO:0007669"/>
    <property type="project" value="UniProtKB-KW"/>
</dbReference>
<evidence type="ECO:0000256" key="1">
    <source>
        <dbReference type="ARBA" id="ARBA00001966"/>
    </source>
</evidence>
<dbReference type="PANTHER" id="PTHR43409">
    <property type="entry name" value="ANAEROBIC MAGNESIUM-PROTOPORPHYRIN IX MONOMETHYL ESTER CYCLASE-RELATED"/>
    <property type="match status" value="1"/>
</dbReference>
<evidence type="ECO:0000259" key="6">
    <source>
        <dbReference type="PROSITE" id="PS51918"/>
    </source>
</evidence>
<dbReference type="InterPro" id="IPR013785">
    <property type="entry name" value="Aldolase_TIM"/>
</dbReference>
<name>A0A8J6NZS6_9BACT</name>
<accession>A0A8J6NZS6</accession>
<protein>
    <submittedName>
        <fullName evidence="7">Cobalamin B12-binding domain-containing protein</fullName>
    </submittedName>
</protein>
<dbReference type="SFLD" id="SFLDG01082">
    <property type="entry name" value="B12-binding_domain_containing"/>
    <property type="match status" value="1"/>
</dbReference>
<dbReference type="SUPFAM" id="SSF102114">
    <property type="entry name" value="Radical SAM enzymes"/>
    <property type="match status" value="1"/>
</dbReference>
<dbReference type="SMART" id="SM00729">
    <property type="entry name" value="Elp3"/>
    <property type="match status" value="1"/>
</dbReference>
<keyword evidence="5" id="KW-0411">Iron-sulfur</keyword>
<dbReference type="Proteomes" id="UP000605201">
    <property type="component" value="Unassembled WGS sequence"/>
</dbReference>
<dbReference type="InterPro" id="IPR036724">
    <property type="entry name" value="Cobalamin-bd_sf"/>
</dbReference>
<evidence type="ECO:0000256" key="2">
    <source>
        <dbReference type="ARBA" id="ARBA00022691"/>
    </source>
</evidence>
<dbReference type="InterPro" id="IPR006638">
    <property type="entry name" value="Elp3/MiaA/NifB-like_rSAM"/>
</dbReference>
<dbReference type="Gene3D" id="3.20.20.70">
    <property type="entry name" value="Aldolase class I"/>
    <property type="match status" value="1"/>
</dbReference>
<dbReference type="InterPro" id="IPR051198">
    <property type="entry name" value="BchE-like"/>
</dbReference>
<feature type="domain" description="Radical SAM core" evidence="6">
    <location>
        <begin position="189"/>
        <end position="418"/>
    </location>
</feature>
<proteinExistence type="predicted"/>
<comment type="caution">
    <text evidence="7">The sequence shown here is derived from an EMBL/GenBank/DDBJ whole genome shotgun (WGS) entry which is preliminary data.</text>
</comment>
<gene>
    <name evidence="7" type="ORF">H8D96_05405</name>
</gene>
<keyword evidence="4" id="KW-0408">Iron</keyword>